<keyword evidence="1" id="KW-0812">Transmembrane</keyword>
<organism evidence="2">
    <name type="scientific">marine sediment metagenome</name>
    <dbReference type="NCBI Taxonomy" id="412755"/>
    <lineage>
        <taxon>unclassified sequences</taxon>
        <taxon>metagenomes</taxon>
        <taxon>ecological metagenomes</taxon>
    </lineage>
</organism>
<feature type="transmembrane region" description="Helical" evidence="1">
    <location>
        <begin position="49"/>
        <end position="70"/>
    </location>
</feature>
<accession>X0XJB9</accession>
<feature type="non-terminal residue" evidence="2">
    <location>
        <position position="245"/>
    </location>
</feature>
<comment type="caution">
    <text evidence="2">The sequence shown here is derived from an EMBL/GenBank/DDBJ whole genome shotgun (WGS) entry which is preliminary data.</text>
</comment>
<sequence>RILFRALAPLDLERLPGTWEILWIASWFVLGAFLFFQRKVLRPRLRRHAAAFLLLGVMLVLSLIPLGFFVQASNVGPRFIVVFQPMIYILAIGAVRELVVAWPKVPKWSPRVLLAGLLVWSAWLTARAVPRIVGHPFALDREANARGEAVLAWLEEGTPYGSRVLWGPSYTLPNWLFERRLSLKDTPSKAQTWEGVTAFASQKGLVYAILDWEMVGRRQAAFSSYFEADYPYVIIKGLPPDWALI</sequence>
<keyword evidence="1" id="KW-0472">Membrane</keyword>
<proteinExistence type="predicted"/>
<feature type="transmembrane region" description="Helical" evidence="1">
    <location>
        <begin position="82"/>
        <end position="100"/>
    </location>
</feature>
<feature type="transmembrane region" description="Helical" evidence="1">
    <location>
        <begin position="20"/>
        <end position="37"/>
    </location>
</feature>
<feature type="non-terminal residue" evidence="2">
    <location>
        <position position="1"/>
    </location>
</feature>
<dbReference type="EMBL" id="BARS01047013">
    <property type="protein sequence ID" value="GAG35437.1"/>
    <property type="molecule type" value="Genomic_DNA"/>
</dbReference>
<gene>
    <name evidence="2" type="ORF">S01H1_70681</name>
</gene>
<protein>
    <submittedName>
        <fullName evidence="2">Uncharacterized protein</fullName>
    </submittedName>
</protein>
<evidence type="ECO:0000313" key="2">
    <source>
        <dbReference type="EMBL" id="GAG35437.1"/>
    </source>
</evidence>
<reference evidence="2" key="1">
    <citation type="journal article" date="2014" name="Front. Microbiol.">
        <title>High frequency of phylogenetically diverse reductive dehalogenase-homologous genes in deep subseafloor sedimentary metagenomes.</title>
        <authorList>
            <person name="Kawai M."/>
            <person name="Futagami T."/>
            <person name="Toyoda A."/>
            <person name="Takaki Y."/>
            <person name="Nishi S."/>
            <person name="Hori S."/>
            <person name="Arai W."/>
            <person name="Tsubouchi T."/>
            <person name="Morono Y."/>
            <person name="Uchiyama I."/>
            <person name="Ito T."/>
            <person name="Fujiyama A."/>
            <person name="Inagaki F."/>
            <person name="Takami H."/>
        </authorList>
    </citation>
    <scope>NUCLEOTIDE SEQUENCE</scope>
    <source>
        <strain evidence="2">Expedition CK06-06</strain>
    </source>
</reference>
<keyword evidence="1" id="KW-1133">Transmembrane helix</keyword>
<name>X0XJB9_9ZZZZ</name>
<feature type="transmembrane region" description="Helical" evidence="1">
    <location>
        <begin position="112"/>
        <end position="129"/>
    </location>
</feature>
<dbReference type="AlphaFoldDB" id="X0XJB9"/>
<evidence type="ECO:0000256" key="1">
    <source>
        <dbReference type="SAM" id="Phobius"/>
    </source>
</evidence>